<evidence type="ECO:0000313" key="2">
    <source>
        <dbReference type="Proteomes" id="UP000663671"/>
    </source>
</evidence>
<organism evidence="1 2">
    <name type="scientific">Ajellomyces capsulatus</name>
    <name type="common">Darling's disease fungus</name>
    <name type="synonym">Histoplasma capsulatum</name>
    <dbReference type="NCBI Taxonomy" id="5037"/>
    <lineage>
        <taxon>Eukaryota</taxon>
        <taxon>Fungi</taxon>
        <taxon>Dikarya</taxon>
        <taxon>Ascomycota</taxon>
        <taxon>Pezizomycotina</taxon>
        <taxon>Eurotiomycetes</taxon>
        <taxon>Eurotiomycetidae</taxon>
        <taxon>Onygenales</taxon>
        <taxon>Ajellomycetaceae</taxon>
        <taxon>Histoplasma</taxon>
    </lineage>
</organism>
<proteinExistence type="predicted"/>
<dbReference type="EMBL" id="CP069115">
    <property type="protein sequence ID" value="QSS65623.1"/>
    <property type="molecule type" value="Genomic_DNA"/>
</dbReference>
<gene>
    <name evidence="1" type="ORF">I7I51_06469</name>
</gene>
<dbReference type="AlphaFoldDB" id="A0A8A1MLV9"/>
<dbReference type="Proteomes" id="UP000663671">
    <property type="component" value="Chromosome 3"/>
</dbReference>
<name>A0A8A1MLV9_AJECA</name>
<dbReference type="VEuPathDB" id="FungiDB:I7I51_06469"/>
<accession>A0A8A1MLV9</accession>
<protein>
    <submittedName>
        <fullName evidence="1">Uncharacterized protein</fullName>
    </submittedName>
</protein>
<dbReference type="OrthoDB" id="5427212at2759"/>
<evidence type="ECO:0000313" key="1">
    <source>
        <dbReference type="EMBL" id="QSS65623.1"/>
    </source>
</evidence>
<sequence length="113" mass="12907">MYDNFEYTMGVRQPRAADNIEFQSVTTGLAIKGRCIPSSGFTQRMLNPTFKLSIIHLFDAMQLDTMDIEMSRFLVHEILKQCFPDAFSRIQSKRNPSFLNSTTSSYPDKATTP</sequence>
<reference evidence="1" key="1">
    <citation type="submission" date="2021-01" db="EMBL/GenBank/DDBJ databases">
        <title>Chromosome-level genome assembly of a human fungal pathogen reveals clustering of transcriptionally co-regulated genes.</title>
        <authorList>
            <person name="Voorhies M."/>
            <person name="Cohen S."/>
            <person name="Shea T.P."/>
            <person name="Petrus S."/>
            <person name="Munoz J.F."/>
            <person name="Poplawski S."/>
            <person name="Goldman W.E."/>
            <person name="Michael T."/>
            <person name="Cuomo C.A."/>
            <person name="Sil A."/>
            <person name="Beyhan S."/>
        </authorList>
    </citation>
    <scope>NUCLEOTIDE SEQUENCE</scope>
    <source>
        <strain evidence="1">WU24</strain>
    </source>
</reference>